<accession>A0A6G7GMG4</accession>
<dbReference type="GO" id="GO:0046854">
    <property type="term" value="P:phosphatidylinositol phosphate biosynthetic process"/>
    <property type="evidence" value="ECO:0007669"/>
    <property type="project" value="InterPro"/>
</dbReference>
<dbReference type="GO" id="GO:0007165">
    <property type="term" value="P:signal transduction"/>
    <property type="evidence" value="ECO:0007669"/>
    <property type="project" value="TreeGrafter"/>
</dbReference>
<evidence type="ECO:0000256" key="2">
    <source>
        <dbReference type="ARBA" id="ARBA00001946"/>
    </source>
</evidence>
<dbReference type="PANTHER" id="PTHR20854">
    <property type="entry name" value="INOSITOL MONOPHOSPHATASE"/>
    <property type="match status" value="1"/>
</dbReference>
<gene>
    <name evidence="9" type="primary">suhB</name>
    <name evidence="9" type="ORF">KsCSTR_13460</name>
</gene>
<evidence type="ECO:0000313" key="9">
    <source>
        <dbReference type="EMBL" id="QII10725.1"/>
    </source>
</evidence>
<keyword evidence="4 7" id="KW-0479">Metal-binding</keyword>
<dbReference type="FunFam" id="3.30.540.10:FF:000003">
    <property type="entry name" value="Inositol-1-monophosphatase"/>
    <property type="match status" value="1"/>
</dbReference>
<dbReference type="EC" id="3.1.3.25" evidence="8"/>
<keyword evidence="6 7" id="KW-0460">Magnesium</keyword>
<feature type="binding site" evidence="7">
    <location>
        <position position="219"/>
    </location>
    <ligand>
        <name>Mg(2+)</name>
        <dbReference type="ChEBI" id="CHEBI:18420"/>
        <label>1</label>
        <note>catalytic</note>
    </ligand>
</feature>
<dbReference type="InterPro" id="IPR020583">
    <property type="entry name" value="Inositol_monoP_metal-BS"/>
</dbReference>
<dbReference type="GO" id="GO:0006020">
    <property type="term" value="P:inositol metabolic process"/>
    <property type="evidence" value="ECO:0007669"/>
    <property type="project" value="TreeGrafter"/>
</dbReference>
<dbReference type="GO" id="GO:0008934">
    <property type="term" value="F:inositol monophosphate 1-phosphatase activity"/>
    <property type="evidence" value="ECO:0007669"/>
    <property type="project" value="InterPro"/>
</dbReference>
<dbReference type="SUPFAM" id="SSF56655">
    <property type="entry name" value="Carbohydrate phosphatase"/>
    <property type="match status" value="1"/>
</dbReference>
<evidence type="ECO:0000313" key="10">
    <source>
        <dbReference type="Proteomes" id="UP000501926"/>
    </source>
</evidence>
<feature type="binding site" evidence="7">
    <location>
        <position position="93"/>
    </location>
    <ligand>
        <name>Mg(2+)</name>
        <dbReference type="ChEBI" id="CHEBI:18420"/>
        <label>2</label>
    </ligand>
</feature>
<dbReference type="CDD" id="cd01639">
    <property type="entry name" value="IMPase"/>
    <property type="match status" value="1"/>
</dbReference>
<name>A0A6G7GMG4_KUEST</name>
<comment type="similarity">
    <text evidence="3 8">Belongs to the inositol monophosphatase superfamily.</text>
</comment>
<dbReference type="AlphaFoldDB" id="A0A6G7GMG4"/>
<feature type="binding site" evidence="7">
    <location>
        <position position="91"/>
    </location>
    <ligand>
        <name>Mg(2+)</name>
        <dbReference type="ChEBI" id="CHEBI:18420"/>
        <label>1</label>
        <note>catalytic</note>
    </ligand>
</feature>
<protein>
    <recommendedName>
        <fullName evidence="8">Inositol-1-monophosphatase</fullName>
        <ecNumber evidence="8">3.1.3.25</ecNumber>
    </recommendedName>
</protein>
<evidence type="ECO:0000256" key="4">
    <source>
        <dbReference type="ARBA" id="ARBA00022723"/>
    </source>
</evidence>
<sequence length="274" mass="30213">MMKVHPNTLAAYLEVAKQAAMEAGNVLKKYFRKLDASMIEEKAANDFVTDVDRRSEQIIKNHIITHFSDHAILAEESETQTNTSPFLWIIDPLDGTANYIHGVPAFAISIALEIKGELCMGIVYDPIKADIFSAVKGQGASKNGKPIHVSLPKNLNDSLIATGFPFRKKNIVDTYVKIFRELLNHASDMRRCGSASLDLAYTADGIFSGFFEYALSPWDIAAGALLVQEAGGITTDFNGKNNYLKTGNIIAGSKIIHNELLKIIQSNDPNYFEK</sequence>
<keyword evidence="5 8" id="KW-0378">Hydrolase</keyword>
<dbReference type="InterPro" id="IPR020550">
    <property type="entry name" value="Inositol_monophosphatase_CS"/>
</dbReference>
<dbReference type="PROSITE" id="PS00629">
    <property type="entry name" value="IMP_1"/>
    <property type="match status" value="1"/>
</dbReference>
<dbReference type="PRINTS" id="PR01959">
    <property type="entry name" value="SBIMPHPHTASE"/>
</dbReference>
<evidence type="ECO:0000256" key="5">
    <source>
        <dbReference type="ARBA" id="ARBA00022801"/>
    </source>
</evidence>
<feature type="binding site" evidence="7">
    <location>
        <position position="94"/>
    </location>
    <ligand>
        <name>Mg(2+)</name>
        <dbReference type="ChEBI" id="CHEBI:18420"/>
        <label>1</label>
        <note>catalytic</note>
    </ligand>
</feature>
<dbReference type="Gene3D" id="3.30.540.10">
    <property type="entry name" value="Fructose-1,6-Bisphosphatase, subunit A, domain 1"/>
    <property type="match status" value="1"/>
</dbReference>
<reference evidence="9 10" key="1">
    <citation type="submission" date="2020-02" db="EMBL/GenBank/DDBJ databases">
        <title>Newly sequenced genome of strain CSTR1 showed variability in Candidatus Kuenenia stuttgartiensis genomes.</title>
        <authorList>
            <person name="Ding C."/>
            <person name="Adrian L."/>
        </authorList>
    </citation>
    <scope>NUCLEOTIDE SEQUENCE [LARGE SCALE GENOMIC DNA]</scope>
    <source>
        <strain evidence="9 10">CSTR1</strain>
    </source>
</reference>
<evidence type="ECO:0000256" key="6">
    <source>
        <dbReference type="ARBA" id="ARBA00022842"/>
    </source>
</evidence>
<dbReference type="GO" id="GO:0046872">
    <property type="term" value="F:metal ion binding"/>
    <property type="evidence" value="ECO:0007669"/>
    <property type="project" value="UniProtKB-KW"/>
</dbReference>
<dbReference type="PROSITE" id="PS00630">
    <property type="entry name" value="IMP_2"/>
    <property type="match status" value="1"/>
</dbReference>
<dbReference type="Gene3D" id="3.40.190.80">
    <property type="match status" value="1"/>
</dbReference>
<dbReference type="InterPro" id="IPR033942">
    <property type="entry name" value="IMPase"/>
</dbReference>
<evidence type="ECO:0000256" key="8">
    <source>
        <dbReference type="RuleBase" id="RU364068"/>
    </source>
</evidence>
<dbReference type="InterPro" id="IPR022337">
    <property type="entry name" value="Inositol_monophosphatase_SuhB"/>
</dbReference>
<dbReference type="EMBL" id="CP049055">
    <property type="protein sequence ID" value="QII10725.1"/>
    <property type="molecule type" value="Genomic_DNA"/>
</dbReference>
<feature type="binding site" evidence="7">
    <location>
        <position position="75"/>
    </location>
    <ligand>
        <name>Mg(2+)</name>
        <dbReference type="ChEBI" id="CHEBI:18420"/>
        <label>1</label>
        <note>catalytic</note>
    </ligand>
</feature>
<evidence type="ECO:0000256" key="3">
    <source>
        <dbReference type="ARBA" id="ARBA00009759"/>
    </source>
</evidence>
<dbReference type="Pfam" id="PF00459">
    <property type="entry name" value="Inositol_P"/>
    <property type="match status" value="1"/>
</dbReference>
<evidence type="ECO:0000256" key="7">
    <source>
        <dbReference type="PIRSR" id="PIRSR600760-2"/>
    </source>
</evidence>
<dbReference type="Proteomes" id="UP000501926">
    <property type="component" value="Chromosome"/>
</dbReference>
<dbReference type="InterPro" id="IPR000760">
    <property type="entry name" value="Inositol_monophosphatase-like"/>
</dbReference>
<dbReference type="PANTHER" id="PTHR20854:SF4">
    <property type="entry name" value="INOSITOL-1-MONOPHOSPHATASE-RELATED"/>
    <property type="match status" value="1"/>
</dbReference>
<proteinExistence type="inferred from homology"/>
<comment type="cofactor">
    <cofactor evidence="2 7 8">
        <name>Mg(2+)</name>
        <dbReference type="ChEBI" id="CHEBI:18420"/>
    </cofactor>
</comment>
<comment type="catalytic activity">
    <reaction evidence="1 8">
        <text>a myo-inositol phosphate + H2O = myo-inositol + phosphate</text>
        <dbReference type="Rhea" id="RHEA:24056"/>
        <dbReference type="ChEBI" id="CHEBI:15377"/>
        <dbReference type="ChEBI" id="CHEBI:17268"/>
        <dbReference type="ChEBI" id="CHEBI:43474"/>
        <dbReference type="ChEBI" id="CHEBI:84139"/>
        <dbReference type="EC" id="3.1.3.25"/>
    </reaction>
</comment>
<organism evidence="9 10">
    <name type="scientific">Kuenenia stuttgartiensis</name>
    <dbReference type="NCBI Taxonomy" id="174633"/>
    <lineage>
        <taxon>Bacteria</taxon>
        <taxon>Pseudomonadati</taxon>
        <taxon>Planctomycetota</taxon>
        <taxon>Candidatus Brocadiia</taxon>
        <taxon>Candidatus Brocadiales</taxon>
        <taxon>Candidatus Brocadiaceae</taxon>
        <taxon>Candidatus Kuenenia</taxon>
    </lineage>
</organism>
<dbReference type="RefSeq" id="WP_205713377.1">
    <property type="nucleotide sequence ID" value="NZ_CP049055.1"/>
</dbReference>
<dbReference type="PRINTS" id="PR00377">
    <property type="entry name" value="IMPHPHTASES"/>
</dbReference>
<evidence type="ECO:0000256" key="1">
    <source>
        <dbReference type="ARBA" id="ARBA00001033"/>
    </source>
</evidence>